<accession>A0A812RWR7</accession>
<comment type="caution">
    <text evidence="1">The sequence shown here is derived from an EMBL/GenBank/DDBJ whole genome shotgun (WGS) entry which is preliminary data.</text>
</comment>
<proteinExistence type="predicted"/>
<evidence type="ECO:0000313" key="2">
    <source>
        <dbReference type="Proteomes" id="UP000649617"/>
    </source>
</evidence>
<protein>
    <submittedName>
        <fullName evidence="1">Uncharacterized protein</fullName>
    </submittedName>
</protein>
<gene>
    <name evidence="1" type="ORF">SPIL2461_LOCUS11214</name>
</gene>
<evidence type="ECO:0000313" key="1">
    <source>
        <dbReference type="EMBL" id="CAE7456215.1"/>
    </source>
</evidence>
<keyword evidence="2" id="KW-1185">Reference proteome</keyword>
<feature type="non-terminal residue" evidence="1">
    <location>
        <position position="54"/>
    </location>
</feature>
<dbReference type="AlphaFoldDB" id="A0A812RWR7"/>
<dbReference type="EMBL" id="CAJNIZ010021846">
    <property type="protein sequence ID" value="CAE7456215.1"/>
    <property type="molecule type" value="Genomic_DNA"/>
</dbReference>
<name>A0A812RWR7_SYMPI</name>
<dbReference type="Proteomes" id="UP000649617">
    <property type="component" value="Unassembled WGS sequence"/>
</dbReference>
<reference evidence="1" key="1">
    <citation type="submission" date="2021-02" db="EMBL/GenBank/DDBJ databases">
        <authorList>
            <person name="Dougan E. K."/>
            <person name="Rhodes N."/>
            <person name="Thang M."/>
            <person name="Chan C."/>
        </authorList>
    </citation>
    <scope>NUCLEOTIDE SEQUENCE</scope>
</reference>
<sequence length="54" mass="6426">SPWRISRHPPVMIRCARKRTSSVSRVLQWPRRSSPRLSCCGRIRRTGWSDHGRR</sequence>
<feature type="non-terminal residue" evidence="1">
    <location>
        <position position="1"/>
    </location>
</feature>
<organism evidence="1 2">
    <name type="scientific">Symbiodinium pilosum</name>
    <name type="common">Dinoflagellate</name>
    <dbReference type="NCBI Taxonomy" id="2952"/>
    <lineage>
        <taxon>Eukaryota</taxon>
        <taxon>Sar</taxon>
        <taxon>Alveolata</taxon>
        <taxon>Dinophyceae</taxon>
        <taxon>Suessiales</taxon>
        <taxon>Symbiodiniaceae</taxon>
        <taxon>Symbiodinium</taxon>
    </lineage>
</organism>